<dbReference type="RefSeq" id="WP_123253700.1">
    <property type="nucleotide sequence ID" value="NZ_RBED01000012.1"/>
</dbReference>
<gene>
    <name evidence="1" type="ORF">D7003_01235</name>
</gene>
<dbReference type="PANTHER" id="PTHR39185">
    <property type="entry name" value="SWARMING MOTILITY PROTEIN SWRD"/>
    <property type="match status" value="1"/>
</dbReference>
<keyword evidence="2" id="KW-1185">Reference proteome</keyword>
<name>A0A3N0CEW9_9MICC</name>
<evidence type="ECO:0000313" key="1">
    <source>
        <dbReference type="EMBL" id="RNL61553.1"/>
    </source>
</evidence>
<dbReference type="InterPro" id="IPR009384">
    <property type="entry name" value="SwrD-like"/>
</dbReference>
<organism evidence="1 2">
    <name type="scientific">Arthrobacter oryzae</name>
    <dbReference type="NCBI Taxonomy" id="409290"/>
    <lineage>
        <taxon>Bacteria</taxon>
        <taxon>Bacillati</taxon>
        <taxon>Actinomycetota</taxon>
        <taxon>Actinomycetes</taxon>
        <taxon>Micrococcales</taxon>
        <taxon>Micrococcaceae</taxon>
        <taxon>Arthrobacter</taxon>
    </lineage>
</organism>
<keyword evidence="1" id="KW-0966">Cell projection</keyword>
<dbReference type="PANTHER" id="PTHR39185:SF1">
    <property type="entry name" value="SWARMING MOTILITY PROTEIN SWRD"/>
    <property type="match status" value="1"/>
</dbReference>
<proteinExistence type="predicted"/>
<keyword evidence="1" id="KW-0282">Flagellum</keyword>
<dbReference type="AlphaFoldDB" id="A0A3N0CEW9"/>
<dbReference type="EMBL" id="RBED01000012">
    <property type="protein sequence ID" value="RNL61553.1"/>
    <property type="molecule type" value="Genomic_DNA"/>
</dbReference>
<comment type="caution">
    <text evidence="1">The sequence shown here is derived from an EMBL/GenBank/DDBJ whole genome shotgun (WGS) entry which is preliminary data.</text>
</comment>
<sequence>MIVVTGLNKKRWAVNPDMIERMHESPDTTLVMLDGSTHVVVERMNDVIDMITAYRARVLAAARDLPTISTTYGSRTLSIVPEPEDHTCKP</sequence>
<dbReference type="Proteomes" id="UP000273807">
    <property type="component" value="Unassembled WGS sequence"/>
</dbReference>
<dbReference type="OrthoDB" id="9799862at2"/>
<protein>
    <submittedName>
        <fullName evidence="1">Flagellar protein FlbD</fullName>
    </submittedName>
</protein>
<evidence type="ECO:0000313" key="2">
    <source>
        <dbReference type="Proteomes" id="UP000273807"/>
    </source>
</evidence>
<accession>A0A3N0CEW9</accession>
<dbReference type="Pfam" id="PF06289">
    <property type="entry name" value="FlbD"/>
    <property type="match status" value="1"/>
</dbReference>
<keyword evidence="1" id="KW-0969">Cilium</keyword>
<reference evidence="1 2" key="1">
    <citation type="submission" date="2018-10" db="EMBL/GenBank/DDBJ databases">
        <title>Genome sequencing of Arthrobacter oryzae TNB02.</title>
        <authorList>
            <person name="Cho Y.-J."/>
            <person name="Cho A."/>
            <person name="Kim O.-S."/>
        </authorList>
    </citation>
    <scope>NUCLEOTIDE SEQUENCE [LARGE SCALE GENOMIC DNA]</scope>
    <source>
        <strain evidence="1 2">TNB02</strain>
    </source>
</reference>